<evidence type="ECO:0000313" key="2">
    <source>
        <dbReference type="EMBL" id="CCG81525.1"/>
    </source>
</evidence>
<gene>
    <name evidence="2" type="ORF">TAPDE_001362</name>
</gene>
<feature type="region of interest" description="Disordered" evidence="1">
    <location>
        <begin position="1"/>
        <end position="33"/>
    </location>
</feature>
<dbReference type="VEuPathDB" id="FungiDB:TAPDE_001362"/>
<feature type="region of interest" description="Disordered" evidence="1">
    <location>
        <begin position="56"/>
        <end position="77"/>
    </location>
</feature>
<keyword evidence="3" id="KW-1185">Reference proteome</keyword>
<name>R4X7W4_TAPDE</name>
<feature type="compositionally biased region" description="Basic and acidic residues" evidence="1">
    <location>
        <begin position="62"/>
        <end position="77"/>
    </location>
</feature>
<evidence type="ECO:0000313" key="3">
    <source>
        <dbReference type="Proteomes" id="UP000013776"/>
    </source>
</evidence>
<accession>R4X7W4</accession>
<proteinExistence type="predicted"/>
<protein>
    <submittedName>
        <fullName evidence="2">Uncharacterized protein</fullName>
    </submittedName>
</protein>
<comment type="caution">
    <text evidence="2">The sequence shown here is derived from an EMBL/GenBank/DDBJ whole genome shotgun (WGS) entry which is preliminary data.</text>
</comment>
<dbReference type="AlphaFoldDB" id="R4X7W4"/>
<dbReference type="EMBL" id="CAHR02000043">
    <property type="protein sequence ID" value="CCG81525.1"/>
    <property type="molecule type" value="Genomic_DNA"/>
</dbReference>
<dbReference type="Proteomes" id="UP000013776">
    <property type="component" value="Unassembled WGS sequence"/>
</dbReference>
<evidence type="ECO:0000256" key="1">
    <source>
        <dbReference type="SAM" id="MobiDB-lite"/>
    </source>
</evidence>
<sequence>MKERSIDSIDRGAVECDRERGDGDEVDEGGRLEDGVDCDGETVCVLCGMKNLGLREEEDGDSQVRAERKNKSGEDKK</sequence>
<organism evidence="2 3">
    <name type="scientific">Taphrina deformans (strain PYCC 5710 / ATCC 11124 / CBS 356.35 / IMI 108563 / JCM 9778 / NBRC 8474)</name>
    <name type="common">Peach leaf curl fungus</name>
    <name type="synonym">Lalaria deformans</name>
    <dbReference type="NCBI Taxonomy" id="1097556"/>
    <lineage>
        <taxon>Eukaryota</taxon>
        <taxon>Fungi</taxon>
        <taxon>Dikarya</taxon>
        <taxon>Ascomycota</taxon>
        <taxon>Taphrinomycotina</taxon>
        <taxon>Taphrinomycetes</taxon>
        <taxon>Taphrinales</taxon>
        <taxon>Taphrinaceae</taxon>
        <taxon>Taphrina</taxon>
    </lineage>
</organism>
<reference evidence="2 3" key="1">
    <citation type="journal article" date="2013" name="MBio">
        <title>Genome sequencing of the plant pathogen Taphrina deformans, the causal agent of peach leaf curl.</title>
        <authorList>
            <person name="Cisse O.H."/>
            <person name="Almeida J.M.G.C.F."/>
            <person name="Fonseca A."/>
            <person name="Kumar A.A."/>
            <person name="Salojaervi J."/>
            <person name="Overmyer K."/>
            <person name="Hauser P.M."/>
            <person name="Pagni M."/>
        </authorList>
    </citation>
    <scope>NUCLEOTIDE SEQUENCE [LARGE SCALE GENOMIC DNA]</scope>
    <source>
        <strain evidence="3">PYCC 5710 / ATCC 11124 / CBS 356.35 / IMI 108563 / JCM 9778 / NBRC 8474</strain>
    </source>
</reference>